<comment type="caution">
    <text evidence="2">The sequence shown here is derived from an EMBL/GenBank/DDBJ whole genome shotgun (WGS) entry which is preliminary data.</text>
</comment>
<keyword evidence="1" id="KW-0812">Transmembrane</keyword>
<dbReference type="AlphaFoldDB" id="A0A5C6M8S8"/>
<proteinExistence type="predicted"/>
<name>A0A5C6M8S8_9PLAN</name>
<reference evidence="2 3" key="2">
    <citation type="submission" date="2019-08" db="EMBL/GenBank/DDBJ databases">
        <authorList>
            <person name="Henke P."/>
        </authorList>
    </citation>
    <scope>NUCLEOTIDE SEQUENCE [LARGE SCALE GENOMIC DNA]</scope>
    <source>
        <strain evidence="2">Phe10_nw2017</strain>
    </source>
</reference>
<feature type="transmembrane region" description="Helical" evidence="1">
    <location>
        <begin position="104"/>
        <end position="128"/>
    </location>
</feature>
<dbReference type="EMBL" id="SRHE01000066">
    <property type="protein sequence ID" value="TWW11148.1"/>
    <property type="molecule type" value="Genomic_DNA"/>
</dbReference>
<evidence type="ECO:0000313" key="2">
    <source>
        <dbReference type="EMBL" id="TWW11148.1"/>
    </source>
</evidence>
<feature type="transmembrane region" description="Helical" evidence="1">
    <location>
        <begin position="70"/>
        <end position="92"/>
    </location>
</feature>
<keyword evidence="3" id="KW-1185">Reference proteome</keyword>
<dbReference type="Gene3D" id="2.30.320.10">
    <property type="entry name" value="YwqG-like"/>
    <property type="match status" value="1"/>
</dbReference>
<evidence type="ECO:0000256" key="1">
    <source>
        <dbReference type="SAM" id="Phobius"/>
    </source>
</evidence>
<dbReference type="Pfam" id="PF09234">
    <property type="entry name" value="DUF1963"/>
    <property type="match status" value="1"/>
</dbReference>
<gene>
    <name evidence="2" type="ORF">E3A20_05310</name>
</gene>
<dbReference type="InterPro" id="IPR015315">
    <property type="entry name" value="DUF1963"/>
</dbReference>
<accession>A0A5C6M8S8</accession>
<sequence>MSDPERRGRRLFFVVATLLILDTLWPPLVGLWQNFPNVAWFSGVIRPLIYTALICSLWKGEPILVQLVGWLSVISGLQRASAGLLGLFPLVLVWRPEAGKLNLWLALPGLLMLSFGILRVISGFLLLFSPSLKAFFNARQFSQMMVQAVRMLEQEKPAGGPAVPVPTLPRNEVIRHPEVDFDHWSTVFPMEMLINTRGPRRFDSTAPNDPLDLWKIHGTPITSPAHLCMIELVRKQCAGAGRRGAGLPGPAVPVDLLLWSVEPAKRPWLTRLGGTPHRESAKPWPTHEGRPCTFVAQFCFVDSTDIVSDKLPGKVMLVFFADEHGYWDSDKVHIEFSSVKLRSPMTAEQCPRPGFVVPQLSGHIHRTAEYPGAERVFRKAGHWLPWYFAITRSTKIGRGSFELDEPVWRRGEAECLCALHSLHYASGPHEGFWPLIGMEAFPDDWPQPFGEGEWGRFNMSLGDVGCLYFLIDGEGAVTAHFFSH</sequence>
<dbReference type="InterPro" id="IPR035948">
    <property type="entry name" value="YwqG-like_sf"/>
</dbReference>
<feature type="transmembrane region" description="Helical" evidence="1">
    <location>
        <begin position="12"/>
        <end position="32"/>
    </location>
</feature>
<keyword evidence="1" id="KW-1133">Transmembrane helix</keyword>
<protein>
    <submittedName>
        <fullName evidence="2">Uncharacterized protein</fullName>
    </submittedName>
</protein>
<dbReference type="Proteomes" id="UP000321083">
    <property type="component" value="Unassembled WGS sequence"/>
</dbReference>
<keyword evidence="1" id="KW-0472">Membrane</keyword>
<organism evidence="2 3">
    <name type="scientific">Planctomyces bekefii</name>
    <dbReference type="NCBI Taxonomy" id="1653850"/>
    <lineage>
        <taxon>Bacteria</taxon>
        <taxon>Pseudomonadati</taxon>
        <taxon>Planctomycetota</taxon>
        <taxon>Planctomycetia</taxon>
        <taxon>Planctomycetales</taxon>
        <taxon>Planctomycetaceae</taxon>
        <taxon>Planctomyces</taxon>
    </lineage>
</organism>
<evidence type="ECO:0000313" key="3">
    <source>
        <dbReference type="Proteomes" id="UP000321083"/>
    </source>
</evidence>
<reference evidence="2 3" key="1">
    <citation type="submission" date="2019-08" db="EMBL/GenBank/DDBJ databases">
        <title>100 year-old enigma solved: identification of Planctomyces bekefii, the type genus and species of the phylum Planctomycetes.</title>
        <authorList>
            <person name="Svetlana D.N."/>
            <person name="Overmann J."/>
        </authorList>
    </citation>
    <scope>NUCLEOTIDE SEQUENCE [LARGE SCALE GENOMIC DNA]</scope>
    <source>
        <strain evidence="2">Phe10_nw2017</strain>
    </source>
</reference>
<dbReference type="SUPFAM" id="SSF103032">
    <property type="entry name" value="Hypothetical protein YwqG"/>
    <property type="match status" value="1"/>
</dbReference>